<evidence type="ECO:0000256" key="1">
    <source>
        <dbReference type="SAM" id="MobiDB-lite"/>
    </source>
</evidence>
<dbReference type="EnsemblPlants" id="ORUFI01G38900.1">
    <property type="protein sequence ID" value="ORUFI01G38900.1"/>
    <property type="gene ID" value="ORUFI01G38900"/>
</dbReference>
<keyword evidence="3" id="KW-1185">Reference proteome</keyword>
<dbReference type="AlphaFoldDB" id="A0A0E0N4B1"/>
<evidence type="ECO:0000313" key="2">
    <source>
        <dbReference type="EnsemblPlants" id="ORUFI01G38900.1"/>
    </source>
</evidence>
<reference evidence="2" key="2">
    <citation type="submission" date="2015-06" db="UniProtKB">
        <authorList>
            <consortium name="EnsemblPlants"/>
        </authorList>
    </citation>
    <scope>IDENTIFICATION</scope>
</reference>
<organism evidence="2 3">
    <name type="scientific">Oryza rufipogon</name>
    <name type="common">Brownbeard rice</name>
    <name type="synonym">Asian wild rice</name>
    <dbReference type="NCBI Taxonomy" id="4529"/>
    <lineage>
        <taxon>Eukaryota</taxon>
        <taxon>Viridiplantae</taxon>
        <taxon>Streptophyta</taxon>
        <taxon>Embryophyta</taxon>
        <taxon>Tracheophyta</taxon>
        <taxon>Spermatophyta</taxon>
        <taxon>Magnoliopsida</taxon>
        <taxon>Liliopsida</taxon>
        <taxon>Poales</taxon>
        <taxon>Poaceae</taxon>
        <taxon>BOP clade</taxon>
        <taxon>Oryzoideae</taxon>
        <taxon>Oryzeae</taxon>
        <taxon>Oryzinae</taxon>
        <taxon>Oryza</taxon>
    </lineage>
</organism>
<name>A0A0E0N4B1_ORYRU</name>
<protein>
    <submittedName>
        <fullName evidence="2">Uncharacterized protein</fullName>
    </submittedName>
</protein>
<feature type="region of interest" description="Disordered" evidence="1">
    <location>
        <begin position="175"/>
        <end position="194"/>
    </location>
</feature>
<evidence type="ECO:0000313" key="3">
    <source>
        <dbReference type="Proteomes" id="UP000008022"/>
    </source>
</evidence>
<proteinExistence type="predicted"/>
<dbReference type="Proteomes" id="UP000008022">
    <property type="component" value="Unassembled WGS sequence"/>
</dbReference>
<accession>A0A0E0N4B1</accession>
<sequence>MAGTSLEEGVAATSLNDGVAARQIQWRRLVRARRKDGCGRSFVAATMVVAALPSSPGRQRGSGATEWPASFGLSGSGAVWPASSDGRDENELDGCGQRRRARRLAGGRLLAWEGGRCHSLHDAEAASSPSFIRPLFRQEPVAIFGHSNLILVGLEVDVACALLLCRRGMARENDTSVNGLTASPSPSAFGTWPS</sequence>
<dbReference type="Gramene" id="ORUFI01G38900.1">
    <property type="protein sequence ID" value="ORUFI01G38900.1"/>
    <property type="gene ID" value="ORUFI01G38900"/>
</dbReference>
<reference evidence="3" key="1">
    <citation type="submission" date="2013-06" db="EMBL/GenBank/DDBJ databases">
        <authorList>
            <person name="Zhao Q."/>
        </authorList>
    </citation>
    <scope>NUCLEOTIDE SEQUENCE</scope>
    <source>
        <strain evidence="3">cv. W1943</strain>
    </source>
</reference>
<dbReference type="HOGENOM" id="CLU_1404515_0_0_1"/>